<dbReference type="EMBL" id="JBBXMP010000090">
    <property type="protein sequence ID" value="KAL0063012.1"/>
    <property type="molecule type" value="Genomic_DNA"/>
</dbReference>
<evidence type="ECO:0000313" key="5">
    <source>
        <dbReference type="Proteomes" id="UP001437256"/>
    </source>
</evidence>
<proteinExistence type="predicted"/>
<name>A0ABR2ZRL4_9AGAR</name>
<comment type="caution">
    <text evidence="4">The sequence shown here is derived from an EMBL/GenBank/DDBJ whole genome shotgun (WGS) entry which is preliminary data.</text>
</comment>
<dbReference type="InterPro" id="IPR036770">
    <property type="entry name" value="Ankyrin_rpt-contain_sf"/>
</dbReference>
<feature type="region of interest" description="Disordered" evidence="3">
    <location>
        <begin position="628"/>
        <end position="655"/>
    </location>
</feature>
<evidence type="ECO:0008006" key="6">
    <source>
        <dbReference type="Google" id="ProtNLM"/>
    </source>
</evidence>
<dbReference type="SUPFAM" id="SSF48403">
    <property type="entry name" value="Ankyrin repeat"/>
    <property type="match status" value="1"/>
</dbReference>
<keyword evidence="2" id="KW-0040">ANK repeat</keyword>
<dbReference type="Gene3D" id="1.25.40.20">
    <property type="entry name" value="Ankyrin repeat-containing domain"/>
    <property type="match status" value="1"/>
</dbReference>
<evidence type="ECO:0000313" key="4">
    <source>
        <dbReference type="EMBL" id="KAL0063012.1"/>
    </source>
</evidence>
<dbReference type="PANTHER" id="PTHR24198">
    <property type="entry name" value="ANKYRIN REPEAT AND PROTEIN KINASE DOMAIN-CONTAINING PROTEIN"/>
    <property type="match status" value="1"/>
</dbReference>
<evidence type="ECO:0000256" key="3">
    <source>
        <dbReference type="SAM" id="MobiDB-lite"/>
    </source>
</evidence>
<evidence type="ECO:0000256" key="2">
    <source>
        <dbReference type="ARBA" id="ARBA00023043"/>
    </source>
</evidence>
<evidence type="ECO:0000256" key="1">
    <source>
        <dbReference type="ARBA" id="ARBA00022737"/>
    </source>
</evidence>
<dbReference type="Proteomes" id="UP001437256">
    <property type="component" value="Unassembled WGS sequence"/>
</dbReference>
<reference evidence="4 5" key="1">
    <citation type="submission" date="2024-05" db="EMBL/GenBank/DDBJ databases">
        <title>A draft genome resource for the thread blight pathogen Marasmius tenuissimus strain MS-2.</title>
        <authorList>
            <person name="Yulfo-Soto G.E."/>
            <person name="Baruah I.K."/>
            <person name="Amoako-Attah I."/>
            <person name="Bukari Y."/>
            <person name="Meinhardt L.W."/>
            <person name="Bailey B.A."/>
            <person name="Cohen S.P."/>
        </authorList>
    </citation>
    <scope>NUCLEOTIDE SEQUENCE [LARGE SCALE GENOMIC DNA]</scope>
    <source>
        <strain evidence="4 5">MS-2</strain>
    </source>
</reference>
<protein>
    <recommendedName>
        <fullName evidence="6">Ankyrin repeat protein</fullName>
    </recommendedName>
</protein>
<sequence>MPQHQVALYEELFEACWEGDNATIRRLCSPSKAPDTEQLPIQIAAKIGHPTNEWSQTGLTTLSVAVVRGHWDTARLIFTNSIAQYKPDEKEQKFEYNLASESFEEDDSDDDPDMDLMDTDDAVSKGPVDFVDVAKRSSEVQTSVAPSKMLHDIGYSWRDPDSGLRRYSKNLITGVVEHGDVQGFTTIFDLYKLSDPPLTLTNSELDQLLETIISNDKSELLHEFIRKTGRGVTVNRKPSTKEGEEGSRDEVEAHAMNNKNKVYHGLNVHGKKRGDLAAKNDPNVSHDEVQVISPLVWRAAHAGSSAILDYLKSERPLDAYRHYSMCNSDPLAISLRRTSDLDKVLPQWLGWTINAIGESPLSAALLRANLSVVKRLFENDPKLMSMALRQEIKLIGYNLLMLAVHCGCATEMVDYLLSKGLSPTQVDSRGWNIYHILAGSGNSLLFQHFLKILPRDMSQALLIQPSKKNFDTPLHLAVENRYKDVVEAITDFDKSSSLIRNVKGSLPLHTAVLNAVPEITKMLLHASPTEWLHYENGVGDTPFEIATSRYLLSLMKDVKGSSSAVSSFARETIPTCRDVEKLEKGVLQLKNMIAALLDDKKLMKDSHLEEELSAFAGHLESQIVSAKPDYEAKKKREAEKAEKAQRGREGEEEKAGESAVIRVYDDCDPHKTYEYVKEAVEARPYGRRLVHLVDVQKSVLGHLSEIESKKEKEVHDHGDGLEPEGKDKRRIPDEAMIFRYHGLGNIVS</sequence>
<keyword evidence="1" id="KW-0677">Repeat</keyword>
<keyword evidence="5" id="KW-1185">Reference proteome</keyword>
<organism evidence="4 5">
    <name type="scientific">Marasmius tenuissimus</name>
    <dbReference type="NCBI Taxonomy" id="585030"/>
    <lineage>
        <taxon>Eukaryota</taxon>
        <taxon>Fungi</taxon>
        <taxon>Dikarya</taxon>
        <taxon>Basidiomycota</taxon>
        <taxon>Agaricomycotina</taxon>
        <taxon>Agaricomycetes</taxon>
        <taxon>Agaricomycetidae</taxon>
        <taxon>Agaricales</taxon>
        <taxon>Marasmiineae</taxon>
        <taxon>Marasmiaceae</taxon>
        <taxon>Marasmius</taxon>
    </lineage>
</organism>
<accession>A0ABR2ZRL4</accession>
<dbReference type="PANTHER" id="PTHR24198:SF165">
    <property type="entry name" value="ANKYRIN REPEAT-CONTAINING PROTEIN-RELATED"/>
    <property type="match status" value="1"/>
</dbReference>
<dbReference type="SMART" id="SM00248">
    <property type="entry name" value="ANK"/>
    <property type="match status" value="6"/>
</dbReference>
<gene>
    <name evidence="4" type="ORF">AAF712_010143</name>
</gene>
<dbReference type="InterPro" id="IPR002110">
    <property type="entry name" value="Ankyrin_rpt"/>
</dbReference>